<dbReference type="Proteomes" id="UP000017836">
    <property type="component" value="Unassembled WGS sequence"/>
</dbReference>
<protein>
    <submittedName>
        <fullName evidence="2">Uncharacterized protein</fullName>
    </submittedName>
</protein>
<proteinExistence type="predicted"/>
<gene>
    <name evidence="2" type="ORF">AMTR_s00120p00093530</name>
</gene>
<keyword evidence="3" id="KW-1185">Reference proteome</keyword>
<evidence type="ECO:0000313" key="2">
    <source>
        <dbReference type="EMBL" id="ERM98043.1"/>
    </source>
</evidence>
<accession>W1NR93</accession>
<dbReference type="HOGENOM" id="CLU_1527239_0_0_1"/>
<feature type="compositionally biased region" description="Basic and acidic residues" evidence="1">
    <location>
        <begin position="120"/>
        <end position="129"/>
    </location>
</feature>
<feature type="region of interest" description="Disordered" evidence="1">
    <location>
        <begin position="112"/>
        <end position="134"/>
    </location>
</feature>
<organism evidence="2 3">
    <name type="scientific">Amborella trichopoda</name>
    <dbReference type="NCBI Taxonomy" id="13333"/>
    <lineage>
        <taxon>Eukaryota</taxon>
        <taxon>Viridiplantae</taxon>
        <taxon>Streptophyta</taxon>
        <taxon>Embryophyta</taxon>
        <taxon>Tracheophyta</taxon>
        <taxon>Spermatophyta</taxon>
        <taxon>Magnoliopsida</taxon>
        <taxon>Amborellales</taxon>
        <taxon>Amborellaceae</taxon>
        <taxon>Amborella</taxon>
    </lineage>
</organism>
<evidence type="ECO:0000313" key="3">
    <source>
        <dbReference type="Proteomes" id="UP000017836"/>
    </source>
</evidence>
<sequence length="178" mass="19695">MYPLPGRGTVIRGLASCPRPRFDPLLVDLLALVVIDPIKEDEPLQLQMNQDQLEHLHDIGEGLFDPNSAMVEGEVGEPITSVAQLMQSTLLLLYFSMYESDDYVIVEPSENKGGAAAQENPEREKRNVEPEDVGLDSGRVTTMFGDMGAAFEVPIGVVLEEMKVKKREKRAKLALEEA</sequence>
<name>W1NR93_AMBTC</name>
<dbReference type="AlphaFoldDB" id="W1NR93"/>
<reference evidence="3" key="1">
    <citation type="journal article" date="2013" name="Science">
        <title>The Amborella genome and the evolution of flowering plants.</title>
        <authorList>
            <consortium name="Amborella Genome Project"/>
        </authorList>
    </citation>
    <scope>NUCLEOTIDE SEQUENCE [LARGE SCALE GENOMIC DNA]</scope>
</reference>
<dbReference type="EMBL" id="KI395590">
    <property type="protein sequence ID" value="ERM98043.1"/>
    <property type="molecule type" value="Genomic_DNA"/>
</dbReference>
<evidence type="ECO:0000256" key="1">
    <source>
        <dbReference type="SAM" id="MobiDB-lite"/>
    </source>
</evidence>
<dbReference type="Gramene" id="ERM98043">
    <property type="protein sequence ID" value="ERM98043"/>
    <property type="gene ID" value="AMTR_s00120p00093530"/>
</dbReference>